<name>A0A5B7JUD5_PORTR</name>
<dbReference type="Proteomes" id="UP000324222">
    <property type="component" value="Unassembled WGS sequence"/>
</dbReference>
<evidence type="ECO:0000313" key="1">
    <source>
        <dbReference type="EMBL" id="MPC97936.1"/>
    </source>
</evidence>
<sequence length="63" mass="7088">MCEWTSGWSVKPPSHVSHTRCFEKLCLKAEVASLMSFQMSSRRRSLEAEGCLGRQIRCEVAVG</sequence>
<comment type="caution">
    <text evidence="1">The sequence shown here is derived from an EMBL/GenBank/DDBJ whole genome shotgun (WGS) entry which is preliminary data.</text>
</comment>
<proteinExistence type="predicted"/>
<accession>A0A5B7JUD5</accession>
<dbReference type="AlphaFoldDB" id="A0A5B7JUD5"/>
<evidence type="ECO:0000313" key="2">
    <source>
        <dbReference type="Proteomes" id="UP000324222"/>
    </source>
</evidence>
<protein>
    <submittedName>
        <fullName evidence="1">Uncharacterized protein</fullName>
    </submittedName>
</protein>
<dbReference type="EMBL" id="VSRR010112110">
    <property type="protein sequence ID" value="MPC97936.1"/>
    <property type="molecule type" value="Genomic_DNA"/>
</dbReference>
<reference evidence="1 2" key="1">
    <citation type="submission" date="2019-05" db="EMBL/GenBank/DDBJ databases">
        <title>Another draft genome of Portunus trituberculatus and its Hox gene families provides insights of decapod evolution.</title>
        <authorList>
            <person name="Jeong J.-H."/>
            <person name="Song I."/>
            <person name="Kim S."/>
            <person name="Choi T."/>
            <person name="Kim D."/>
            <person name="Ryu S."/>
            <person name="Kim W."/>
        </authorList>
    </citation>
    <scope>NUCLEOTIDE SEQUENCE [LARGE SCALE GENOMIC DNA]</scope>
    <source>
        <tissue evidence="1">Muscle</tissue>
    </source>
</reference>
<keyword evidence="2" id="KW-1185">Reference proteome</keyword>
<gene>
    <name evidence="1" type="ORF">E2C01_093282</name>
</gene>
<organism evidence="1 2">
    <name type="scientific">Portunus trituberculatus</name>
    <name type="common">Swimming crab</name>
    <name type="synonym">Neptunus trituberculatus</name>
    <dbReference type="NCBI Taxonomy" id="210409"/>
    <lineage>
        <taxon>Eukaryota</taxon>
        <taxon>Metazoa</taxon>
        <taxon>Ecdysozoa</taxon>
        <taxon>Arthropoda</taxon>
        <taxon>Crustacea</taxon>
        <taxon>Multicrustacea</taxon>
        <taxon>Malacostraca</taxon>
        <taxon>Eumalacostraca</taxon>
        <taxon>Eucarida</taxon>
        <taxon>Decapoda</taxon>
        <taxon>Pleocyemata</taxon>
        <taxon>Brachyura</taxon>
        <taxon>Eubrachyura</taxon>
        <taxon>Portunoidea</taxon>
        <taxon>Portunidae</taxon>
        <taxon>Portuninae</taxon>
        <taxon>Portunus</taxon>
    </lineage>
</organism>